<dbReference type="Proteomes" id="UP000241229">
    <property type="component" value="Unassembled WGS sequence"/>
</dbReference>
<dbReference type="PANTHER" id="PTHR38593">
    <property type="entry name" value="BLR2558 PROTEIN"/>
    <property type="match status" value="1"/>
</dbReference>
<comment type="caution">
    <text evidence="3">The sequence shown here is derived from an EMBL/GenBank/DDBJ whole genome shotgun (WGS) entry which is preliminary data.</text>
</comment>
<feature type="signal peptide" evidence="1">
    <location>
        <begin position="1"/>
        <end position="19"/>
    </location>
</feature>
<protein>
    <submittedName>
        <fullName evidence="3">DUF4142 domain-containing protein</fullName>
    </submittedName>
</protein>
<dbReference type="RefSeq" id="WP_106771275.1">
    <property type="nucleotide sequence ID" value="NZ_PXYK01000004.1"/>
</dbReference>
<dbReference type="Gene3D" id="1.20.1260.10">
    <property type="match status" value="1"/>
</dbReference>
<reference evidence="3 4" key="1">
    <citation type="submission" date="2018-03" db="EMBL/GenBank/DDBJ databases">
        <title>The draft genome of Mesorhizobium sp. 6GN-30.</title>
        <authorList>
            <person name="Liu L."/>
            <person name="Li L."/>
            <person name="Wang T."/>
            <person name="Zhang X."/>
            <person name="Liang L."/>
        </authorList>
    </citation>
    <scope>NUCLEOTIDE SEQUENCE [LARGE SCALE GENOMIC DNA]</scope>
    <source>
        <strain evidence="3 4">6GN30</strain>
    </source>
</reference>
<dbReference type="InterPro" id="IPR025419">
    <property type="entry name" value="DUF4142"/>
</dbReference>
<accession>A0A2P7SPZ3</accession>
<evidence type="ECO:0000313" key="4">
    <source>
        <dbReference type="Proteomes" id="UP000241229"/>
    </source>
</evidence>
<sequence>MRALTIMLGLVLLPGHALAQFGNPAGWAPDSRTDAPGKPAPNQTNYQDRLFAQLVTAGGLAEVELGRLAAGKSTNDEVKAFADRMVGDHTDANAKLKAIADKSRMPLPDRLDPDHEKMRADLEKLDGARFDLEYMKAQVIDHQKTVQLLVWEIGLGQDAEVQQFAKETLPKVLEHLEMARQIQAQLADDARVRPAGTK</sequence>
<organism evidence="3 4">
    <name type="scientific">Kumtagia ephedrae</name>
    <dbReference type="NCBI Taxonomy" id="2116701"/>
    <lineage>
        <taxon>Bacteria</taxon>
        <taxon>Pseudomonadati</taxon>
        <taxon>Pseudomonadota</taxon>
        <taxon>Alphaproteobacteria</taxon>
        <taxon>Hyphomicrobiales</taxon>
        <taxon>Phyllobacteriaceae</taxon>
        <taxon>Kumtagia</taxon>
    </lineage>
</organism>
<feature type="domain" description="DUF4142" evidence="2">
    <location>
        <begin position="47"/>
        <end position="182"/>
    </location>
</feature>
<dbReference type="PANTHER" id="PTHR38593:SF1">
    <property type="entry name" value="BLR2558 PROTEIN"/>
    <property type="match status" value="1"/>
</dbReference>
<evidence type="ECO:0000259" key="2">
    <source>
        <dbReference type="Pfam" id="PF13628"/>
    </source>
</evidence>
<dbReference type="Pfam" id="PF13628">
    <property type="entry name" value="DUF4142"/>
    <property type="match status" value="1"/>
</dbReference>
<gene>
    <name evidence="3" type="ORF">C7I84_05060</name>
</gene>
<name>A0A2P7SPZ3_9HYPH</name>
<dbReference type="InterPro" id="IPR012347">
    <property type="entry name" value="Ferritin-like"/>
</dbReference>
<proteinExistence type="predicted"/>
<dbReference type="OrthoDB" id="9101320at2"/>
<dbReference type="EMBL" id="PXYK01000004">
    <property type="protein sequence ID" value="PSJ64528.1"/>
    <property type="molecule type" value="Genomic_DNA"/>
</dbReference>
<keyword evidence="1" id="KW-0732">Signal</keyword>
<dbReference type="AlphaFoldDB" id="A0A2P7SPZ3"/>
<keyword evidence="4" id="KW-1185">Reference proteome</keyword>
<feature type="chain" id="PRO_5015132652" evidence="1">
    <location>
        <begin position="20"/>
        <end position="198"/>
    </location>
</feature>
<evidence type="ECO:0000256" key="1">
    <source>
        <dbReference type="SAM" id="SignalP"/>
    </source>
</evidence>
<evidence type="ECO:0000313" key="3">
    <source>
        <dbReference type="EMBL" id="PSJ64528.1"/>
    </source>
</evidence>